<evidence type="ECO:0000313" key="1">
    <source>
        <dbReference type="EnsemblMetazoa" id="XP_029341523.1"/>
    </source>
</evidence>
<reference evidence="1" key="2">
    <citation type="submission" date="2022-06" db="UniProtKB">
        <authorList>
            <consortium name="EnsemblMetazoa"/>
        </authorList>
    </citation>
    <scope>IDENTIFICATION</scope>
</reference>
<reference evidence="2" key="1">
    <citation type="submission" date="2010-06" db="EMBL/GenBank/DDBJ databases">
        <authorList>
            <person name="Jiang H."/>
            <person name="Abraham K."/>
            <person name="Ali S."/>
            <person name="Alsbrooks S.L."/>
            <person name="Anim B.N."/>
            <person name="Anosike U.S."/>
            <person name="Attaway T."/>
            <person name="Bandaranaike D.P."/>
            <person name="Battles P.K."/>
            <person name="Bell S.N."/>
            <person name="Bell A.V."/>
            <person name="Beltran B."/>
            <person name="Bickham C."/>
            <person name="Bustamante Y."/>
            <person name="Caleb T."/>
            <person name="Canada A."/>
            <person name="Cardenas V."/>
            <person name="Carter K."/>
            <person name="Chacko J."/>
            <person name="Chandrabose M.N."/>
            <person name="Chavez D."/>
            <person name="Chavez A."/>
            <person name="Chen L."/>
            <person name="Chu H.-S."/>
            <person name="Claassen K.J."/>
            <person name="Cockrell R."/>
            <person name="Collins M."/>
            <person name="Cooper J.A."/>
            <person name="Cree A."/>
            <person name="Curry S.M."/>
            <person name="Da Y."/>
            <person name="Dao M.D."/>
            <person name="Das B."/>
            <person name="Davila M.-L."/>
            <person name="Davy-Carroll L."/>
            <person name="Denson S."/>
            <person name="Dinh H."/>
            <person name="Ebong V.E."/>
            <person name="Edwards J.R."/>
            <person name="Egan A."/>
            <person name="El-Daye J."/>
            <person name="Escobedo L."/>
            <person name="Fernandez S."/>
            <person name="Fernando P.R."/>
            <person name="Flagg N."/>
            <person name="Forbes L.D."/>
            <person name="Fowler R.G."/>
            <person name="Fu Q."/>
            <person name="Gabisi R.A."/>
            <person name="Ganer J."/>
            <person name="Garbino Pronczuk A."/>
            <person name="Garcia R.M."/>
            <person name="Garner T."/>
            <person name="Garrett T.E."/>
            <person name="Gonzalez D.A."/>
            <person name="Hamid H."/>
            <person name="Hawkins E.S."/>
            <person name="Hirani K."/>
            <person name="Hogues M.E."/>
            <person name="Hollins B."/>
            <person name="Hsiao C.-H."/>
            <person name="Jabil R."/>
            <person name="James M.L."/>
            <person name="Jhangiani S.N."/>
            <person name="Johnson B."/>
            <person name="Johnson Q."/>
            <person name="Joshi V."/>
            <person name="Kalu J.B."/>
            <person name="Kam C."/>
            <person name="Kashfia A."/>
            <person name="Keebler J."/>
            <person name="Kisamo H."/>
            <person name="Kovar C.L."/>
            <person name="Lago L.A."/>
            <person name="Lai C.-Y."/>
            <person name="Laidlaw J."/>
            <person name="Lara F."/>
            <person name="Le T.-K."/>
            <person name="Lee S.L."/>
            <person name="Legall F.H."/>
            <person name="Lemon S.J."/>
            <person name="Lewis L.R."/>
            <person name="Li B."/>
            <person name="Liu Y."/>
            <person name="Liu Y.-S."/>
            <person name="Lopez J."/>
            <person name="Lozado R.J."/>
            <person name="Lu J."/>
            <person name="Madu R.C."/>
            <person name="Maheshwari M."/>
            <person name="Maheshwari R."/>
            <person name="Malloy K."/>
            <person name="Martinez E."/>
            <person name="Mathew T."/>
            <person name="Mercado I.C."/>
            <person name="Mercado C."/>
            <person name="Meyer B."/>
            <person name="Montgomery K."/>
            <person name="Morgan M.B."/>
            <person name="Munidasa M."/>
            <person name="Nazareth L.V."/>
            <person name="Nelson J."/>
            <person name="Ng B.M."/>
            <person name="Nguyen N.B."/>
            <person name="Nguyen P.Q."/>
            <person name="Nguyen T."/>
            <person name="Obregon M."/>
            <person name="Okwuonu G.O."/>
            <person name="Onwere C.G."/>
            <person name="Orozco G."/>
            <person name="Parra A."/>
            <person name="Patel S."/>
            <person name="Patil S."/>
            <person name="Perez A."/>
            <person name="Perez Y."/>
            <person name="Pham C."/>
            <person name="Primus E.L."/>
            <person name="Pu L.-L."/>
            <person name="Puazo M."/>
            <person name="Qin X."/>
            <person name="Quiroz J.B."/>
            <person name="Reese J."/>
            <person name="Richards S."/>
            <person name="Rives C.M."/>
            <person name="Robberts R."/>
            <person name="Ruiz S.J."/>
            <person name="Ruiz M.J."/>
            <person name="Santibanez J."/>
            <person name="Schneider B.W."/>
            <person name="Sisson I."/>
            <person name="Smith M."/>
            <person name="Sodergren E."/>
            <person name="Song X.-Z."/>
            <person name="Song B.B."/>
            <person name="Summersgill H."/>
            <person name="Thelus R."/>
            <person name="Thornton R.D."/>
            <person name="Trejos Z.Y."/>
            <person name="Usmani K."/>
            <person name="Vattathil S."/>
            <person name="Villasana D."/>
            <person name="Walker D.L."/>
            <person name="Wang S."/>
            <person name="Wang K."/>
            <person name="White C.S."/>
            <person name="Williams A.C."/>
            <person name="Williamson J."/>
            <person name="Wilson K."/>
            <person name="Woghiren I.O."/>
            <person name="Woodworth J.R."/>
            <person name="Worley K.C."/>
            <person name="Wright R.A."/>
            <person name="Wu W."/>
            <person name="Young L."/>
            <person name="Zhang L."/>
            <person name="Zhang J."/>
            <person name="Zhu Y."/>
            <person name="Muzny D.M."/>
            <person name="Weinstock G."/>
            <person name="Gibbs R.A."/>
        </authorList>
    </citation>
    <scope>NUCLEOTIDE SEQUENCE [LARGE SCALE GENOMIC DNA]</scope>
    <source>
        <strain evidence="2">LSR1</strain>
    </source>
</reference>
<dbReference type="KEGG" id="api:115033324"/>
<protein>
    <submittedName>
        <fullName evidence="1">Uncharacterized protein</fullName>
    </submittedName>
</protein>
<dbReference type="Proteomes" id="UP000007819">
    <property type="component" value="Chromosome X"/>
</dbReference>
<name>A0A8R2NN45_ACYPI</name>
<accession>A0A8R2NN45</accession>
<sequence>MVESLELIFRLIVNVVNQGEINSLKNLAKLFAQLLSSNSISWNVFSAVRMADIGNSYSGEAYFTELFKSLILLMGRDAVKERILDPSLQQSFAGLFPLNDGEYYNYSYCHFFFAEIDLYDVIAPFEESLRRGIPV</sequence>
<organism evidence="1 2">
    <name type="scientific">Acyrthosiphon pisum</name>
    <name type="common">Pea aphid</name>
    <dbReference type="NCBI Taxonomy" id="7029"/>
    <lineage>
        <taxon>Eukaryota</taxon>
        <taxon>Metazoa</taxon>
        <taxon>Ecdysozoa</taxon>
        <taxon>Arthropoda</taxon>
        <taxon>Hexapoda</taxon>
        <taxon>Insecta</taxon>
        <taxon>Pterygota</taxon>
        <taxon>Neoptera</taxon>
        <taxon>Paraneoptera</taxon>
        <taxon>Hemiptera</taxon>
        <taxon>Sternorrhyncha</taxon>
        <taxon>Aphidomorpha</taxon>
        <taxon>Aphidoidea</taxon>
        <taxon>Aphididae</taxon>
        <taxon>Macrosiphini</taxon>
        <taxon>Acyrthosiphon</taxon>
    </lineage>
</organism>
<dbReference type="RefSeq" id="XP_029341523.1">
    <property type="nucleotide sequence ID" value="XM_029485663.1"/>
</dbReference>
<evidence type="ECO:0000313" key="2">
    <source>
        <dbReference type="Proteomes" id="UP000007819"/>
    </source>
</evidence>
<dbReference type="AlphaFoldDB" id="A0A8R2NN45"/>
<proteinExistence type="predicted"/>
<dbReference type="EnsemblMetazoa" id="XM_029485663.1">
    <property type="protein sequence ID" value="XP_029341523.1"/>
    <property type="gene ID" value="LOC115033324"/>
</dbReference>
<dbReference type="GeneID" id="115033324"/>
<keyword evidence="2" id="KW-1185">Reference proteome</keyword>
<dbReference type="OrthoDB" id="1924287at2759"/>